<name>A0A364MUY5_STELY</name>
<keyword evidence="3" id="KW-1185">Reference proteome</keyword>
<gene>
    <name evidence="2" type="ORF">DDE83_007877</name>
</gene>
<evidence type="ECO:0000256" key="1">
    <source>
        <dbReference type="SAM" id="MobiDB-lite"/>
    </source>
</evidence>
<sequence length="854" mass="94996">MVLEDVDNTASEGFTDNPYPSSNDPYASPPAPSASGARFDARNLPHPLPVIGTFMGFSERAVRFKTETTLKFAERKVGRQLNAEEAQALAFHIYKLEQTKSYFAATGAAAGTYQWYRTWDKMKYPFYQPKVEDIDRNKFGPVRGPMAQFARHAWRFSLYVVVAGQMGSIIGQLIAQPLAAVNTSNDPKLEQFGVELKASSHADGQRNAQQGREIEDRRREFQEQVRNRSGGGPSPQARWGKQPQAQNDDAADDMSPTAGNEAWGSAPPPAESWETYSNESTQPPSQRRQAPPPTGAWNRQPPSKLQPQQSSSPFDDDDASPTGGIFQDEVNNPQSQSQTQSQDQGRPGESSWDRLRRGGPPVPLQRPQPPQSRRAEPQRREQKEGSTLGDSYTFVEGDEERSRERDSAQQEFDARLERERQGRDFDSDDGKRCLSRGLGNFNNDGGDVDFEGGGSLVMDPASMDIHGTGSTDPSNHDMSASRRQYYPVLRGHRMVLSDTKKSVCNAQPPLCAACLVEGRFERKCSLGVKCHITGHTTAKCIFGPKFPKVMELPSEIRERIYSYALDIGRSIKPHMCDSSHGTDIKFHDDNQPEHNGMNAFLGLLWVSKKTRAEALPIFYSTNTFFVGCDTTTYLDHLKHLNRFRMIRRVCFAIPLYCELRAPEVDGYEKVSHENQTANSLRQHPQYKHGGIPDINLLAILKKLSSPIAASRAAAAHVASGSIIPPPTLEIILPVPSAQNFAACDRLRWFQTVLYGIGIAVRFADGKSFACTPDNLSVSVIWQQSYQKKDFDASPEYCCPLDAEGQTAAYRRALELNAELESEPRSCAWTFIREGCKHQDVVWFGVETEGGGITG</sequence>
<dbReference type="Proteomes" id="UP000249619">
    <property type="component" value="Unassembled WGS sequence"/>
</dbReference>
<dbReference type="STRING" id="183478.A0A364MUY5"/>
<evidence type="ECO:0000313" key="3">
    <source>
        <dbReference type="Proteomes" id="UP000249619"/>
    </source>
</evidence>
<proteinExistence type="predicted"/>
<organism evidence="2 3">
    <name type="scientific">Stemphylium lycopersici</name>
    <name type="common">Tomato gray leaf spot disease fungus</name>
    <name type="synonym">Thyrospora lycopersici</name>
    <dbReference type="NCBI Taxonomy" id="183478"/>
    <lineage>
        <taxon>Eukaryota</taxon>
        <taxon>Fungi</taxon>
        <taxon>Dikarya</taxon>
        <taxon>Ascomycota</taxon>
        <taxon>Pezizomycotina</taxon>
        <taxon>Dothideomycetes</taxon>
        <taxon>Pleosporomycetidae</taxon>
        <taxon>Pleosporales</taxon>
        <taxon>Pleosporineae</taxon>
        <taxon>Pleosporaceae</taxon>
        <taxon>Stemphylium</taxon>
    </lineage>
</organism>
<evidence type="ECO:0000313" key="2">
    <source>
        <dbReference type="EMBL" id="RAR04304.1"/>
    </source>
</evidence>
<protein>
    <submittedName>
        <fullName evidence="2">Uncharacterized protein</fullName>
    </submittedName>
</protein>
<dbReference type="InterPro" id="IPR038883">
    <property type="entry name" value="AN11006-like"/>
</dbReference>
<feature type="compositionally biased region" description="Basic and acidic residues" evidence="1">
    <location>
        <begin position="400"/>
        <end position="431"/>
    </location>
</feature>
<comment type="caution">
    <text evidence="2">The sequence shown here is derived from an EMBL/GenBank/DDBJ whole genome shotgun (WGS) entry which is preliminary data.</text>
</comment>
<feature type="compositionally biased region" description="Pro residues" evidence="1">
    <location>
        <begin position="360"/>
        <end position="370"/>
    </location>
</feature>
<dbReference type="PANTHER" id="PTHR42085:SF1">
    <property type="entry name" value="F-BOX DOMAIN-CONTAINING PROTEIN"/>
    <property type="match status" value="1"/>
</dbReference>
<feature type="compositionally biased region" description="Low complexity" evidence="1">
    <location>
        <begin position="280"/>
        <end position="289"/>
    </location>
</feature>
<dbReference type="PANTHER" id="PTHR42085">
    <property type="entry name" value="F-BOX DOMAIN-CONTAINING PROTEIN"/>
    <property type="match status" value="1"/>
</dbReference>
<feature type="compositionally biased region" description="Low complexity" evidence="1">
    <location>
        <begin position="300"/>
        <end position="313"/>
    </location>
</feature>
<dbReference type="EMBL" id="QGDH01000157">
    <property type="protein sequence ID" value="RAR04304.1"/>
    <property type="molecule type" value="Genomic_DNA"/>
</dbReference>
<feature type="region of interest" description="Disordered" evidence="1">
    <location>
        <begin position="222"/>
        <end position="431"/>
    </location>
</feature>
<reference evidence="3" key="1">
    <citation type="submission" date="2018-05" db="EMBL/GenBank/DDBJ databases">
        <title>Draft genome sequence of Stemphylium lycopersici strain CIDEFI 213.</title>
        <authorList>
            <person name="Medina R."/>
            <person name="Franco M.E.E."/>
            <person name="Lucentini C.G."/>
            <person name="Saparrat M.C.N."/>
            <person name="Balatti P.A."/>
        </authorList>
    </citation>
    <scope>NUCLEOTIDE SEQUENCE [LARGE SCALE GENOMIC DNA]</scope>
    <source>
        <strain evidence="3">CIDEFI 213</strain>
    </source>
</reference>
<feature type="region of interest" description="Disordered" evidence="1">
    <location>
        <begin position="1"/>
        <end position="39"/>
    </location>
</feature>
<feature type="compositionally biased region" description="Low complexity" evidence="1">
    <location>
        <begin position="334"/>
        <end position="344"/>
    </location>
</feature>
<dbReference type="AlphaFoldDB" id="A0A364MUY5"/>
<feature type="compositionally biased region" description="Low complexity" evidence="1">
    <location>
        <begin position="17"/>
        <end position="26"/>
    </location>
</feature>
<feature type="compositionally biased region" description="Basic and acidic residues" evidence="1">
    <location>
        <begin position="373"/>
        <end position="384"/>
    </location>
</feature>
<accession>A0A364MUY5</accession>